<feature type="region of interest" description="Disordered" evidence="1">
    <location>
        <begin position="106"/>
        <end position="150"/>
    </location>
</feature>
<keyword evidence="3" id="KW-1185">Reference proteome</keyword>
<organism evidence="2 3">
    <name type="scientific">Populus alba x Populus x berolinensis</name>
    <dbReference type="NCBI Taxonomy" id="444605"/>
    <lineage>
        <taxon>Eukaryota</taxon>
        <taxon>Viridiplantae</taxon>
        <taxon>Streptophyta</taxon>
        <taxon>Embryophyta</taxon>
        <taxon>Tracheophyta</taxon>
        <taxon>Spermatophyta</taxon>
        <taxon>Magnoliopsida</taxon>
        <taxon>eudicotyledons</taxon>
        <taxon>Gunneridae</taxon>
        <taxon>Pentapetalae</taxon>
        <taxon>rosids</taxon>
        <taxon>fabids</taxon>
        <taxon>Malpighiales</taxon>
        <taxon>Salicaceae</taxon>
        <taxon>Saliceae</taxon>
        <taxon>Populus</taxon>
    </lineage>
</organism>
<feature type="compositionally biased region" description="Basic and acidic residues" evidence="1">
    <location>
        <begin position="202"/>
        <end position="212"/>
    </location>
</feature>
<feature type="region of interest" description="Disordered" evidence="1">
    <location>
        <begin position="165"/>
        <end position="212"/>
    </location>
</feature>
<gene>
    <name evidence="2" type="ORF">NC653_020552</name>
</gene>
<comment type="caution">
    <text evidence="2">The sequence shown here is derived from an EMBL/GenBank/DDBJ whole genome shotgun (WGS) entry which is preliminary data.</text>
</comment>
<proteinExistence type="predicted"/>
<accession>A0AAD6QCR0</accession>
<sequence>MKVVVANQLISLDWLQGHPLFFAQAQLLDSLKSQNSLCLLLNVTRSGRKREETMSISLNSAVGFKSTLQTKYHHVSRPKAASLDTGVKGHGGAASSIYDNQLSAVNSPIEDSPVGNNVGEESGPRTSGASNGSTISVDMKSRPKRLPLTARERLKAARVISCYTESKTSKSEMGRKVLDALRESDKGKKRSGLPEAPENLFDDSKRGLPTEG</sequence>
<evidence type="ECO:0000313" key="2">
    <source>
        <dbReference type="EMBL" id="KAJ6987337.1"/>
    </source>
</evidence>
<name>A0AAD6QCR0_9ROSI</name>
<feature type="compositionally biased region" description="Basic and acidic residues" evidence="1">
    <location>
        <begin position="167"/>
        <end position="186"/>
    </location>
</feature>
<evidence type="ECO:0000313" key="3">
    <source>
        <dbReference type="Proteomes" id="UP001164929"/>
    </source>
</evidence>
<evidence type="ECO:0000256" key="1">
    <source>
        <dbReference type="SAM" id="MobiDB-lite"/>
    </source>
</evidence>
<dbReference type="GO" id="GO:0009535">
    <property type="term" value="C:chloroplast thylakoid membrane"/>
    <property type="evidence" value="ECO:0007669"/>
    <property type="project" value="TreeGrafter"/>
</dbReference>
<protein>
    <submittedName>
        <fullName evidence="2">Uncharacterized protein</fullName>
    </submittedName>
</protein>
<dbReference type="AlphaFoldDB" id="A0AAD6QCR0"/>
<dbReference type="PANTHER" id="PTHR37233">
    <property type="entry name" value="TRANSMEMBRANE PROTEIN"/>
    <property type="match status" value="1"/>
</dbReference>
<dbReference type="EMBL" id="JAQIZT010000008">
    <property type="protein sequence ID" value="KAJ6987337.1"/>
    <property type="molecule type" value="Genomic_DNA"/>
</dbReference>
<reference evidence="2" key="1">
    <citation type="journal article" date="2023" name="Mol. Ecol. Resour.">
        <title>Chromosome-level genome assembly of a triploid poplar Populus alba 'Berolinensis'.</title>
        <authorList>
            <person name="Chen S."/>
            <person name="Yu Y."/>
            <person name="Wang X."/>
            <person name="Wang S."/>
            <person name="Zhang T."/>
            <person name="Zhou Y."/>
            <person name="He R."/>
            <person name="Meng N."/>
            <person name="Wang Y."/>
            <person name="Liu W."/>
            <person name="Liu Z."/>
            <person name="Liu J."/>
            <person name="Guo Q."/>
            <person name="Huang H."/>
            <person name="Sederoff R.R."/>
            <person name="Wang G."/>
            <person name="Qu G."/>
            <person name="Chen S."/>
        </authorList>
    </citation>
    <scope>NUCLEOTIDE SEQUENCE</scope>
    <source>
        <strain evidence="2">SC-2020</strain>
    </source>
</reference>
<dbReference type="PANTHER" id="PTHR37233:SF2">
    <property type="entry name" value="TRANSMEMBRANE PROTEIN"/>
    <property type="match status" value="1"/>
</dbReference>
<feature type="compositionally biased region" description="Polar residues" evidence="1">
    <location>
        <begin position="124"/>
        <end position="136"/>
    </location>
</feature>
<dbReference type="Proteomes" id="UP001164929">
    <property type="component" value="Chromosome 8"/>
</dbReference>